<dbReference type="EMBL" id="KB870805">
    <property type="protein sequence ID" value="EOA39180.1"/>
    <property type="molecule type" value="Genomic_DNA"/>
</dbReference>
<evidence type="ECO:0000256" key="2">
    <source>
        <dbReference type="ARBA" id="ARBA00023157"/>
    </source>
</evidence>
<evidence type="ECO:0000313" key="7">
    <source>
        <dbReference type="Proteomes" id="UP000029121"/>
    </source>
</evidence>
<dbReference type="Gene3D" id="1.20.140.40">
    <property type="entry name" value="Invertase/pectin methylesterase inhibitor family protein"/>
    <property type="match status" value="1"/>
</dbReference>
<dbReference type="Proteomes" id="UP000029121">
    <property type="component" value="Unassembled WGS sequence"/>
</dbReference>
<proteinExistence type="inferred from homology"/>
<evidence type="ECO:0000256" key="4">
    <source>
        <dbReference type="SAM" id="SignalP"/>
    </source>
</evidence>
<dbReference type="FunFam" id="1.20.140.40:FF:000008">
    <property type="entry name" value="Invertase/pectin methylesterase inhibitor family protein"/>
    <property type="match status" value="1"/>
</dbReference>
<keyword evidence="2" id="KW-1015">Disulfide bond</keyword>
<dbReference type="KEGG" id="crb:17897661"/>
<keyword evidence="7" id="KW-1185">Reference proteome</keyword>
<sequence length="191" mass="21847">MVASFDRKKSLVLSMVLLFLFVSSSYAKFSMMVTKTEINTICTKQDMNSSFCFEILKATPEIARLDYSDLIKYLITYQARYISNTVKLFKLSGGYSKDINSTYHVCVEVYEDALSGRDNSLRYLAAKDYPNLSTLVGATMDDAFTCIDEDLSTMKPIPQLFMTRSYAIKNFSDIILVVLQCFLKYDYYLCS</sequence>
<evidence type="ECO:0000256" key="1">
    <source>
        <dbReference type="ARBA" id="ARBA00022729"/>
    </source>
</evidence>
<gene>
    <name evidence="6" type="ORF">CARUB_v10012144mg</name>
</gene>
<dbReference type="InterPro" id="IPR034086">
    <property type="entry name" value="PMEI_plant"/>
</dbReference>
<dbReference type="STRING" id="81985.R0IKU7"/>
<dbReference type="OrthoDB" id="1090376at2759"/>
<dbReference type="Pfam" id="PF04043">
    <property type="entry name" value="PMEI"/>
    <property type="match status" value="1"/>
</dbReference>
<dbReference type="PANTHER" id="PTHR36710:SF17">
    <property type="entry name" value="PLANT INVERTASE_PECTIN METHYLESTERASE INHIBITOR SUPERFAMILY PROTEIN"/>
    <property type="match status" value="1"/>
</dbReference>
<organism evidence="6 7">
    <name type="scientific">Capsella rubella</name>
    <dbReference type="NCBI Taxonomy" id="81985"/>
    <lineage>
        <taxon>Eukaryota</taxon>
        <taxon>Viridiplantae</taxon>
        <taxon>Streptophyta</taxon>
        <taxon>Embryophyta</taxon>
        <taxon>Tracheophyta</taxon>
        <taxon>Spermatophyta</taxon>
        <taxon>Magnoliopsida</taxon>
        <taxon>eudicotyledons</taxon>
        <taxon>Gunneridae</taxon>
        <taxon>Pentapetalae</taxon>
        <taxon>rosids</taxon>
        <taxon>malvids</taxon>
        <taxon>Brassicales</taxon>
        <taxon>Brassicaceae</taxon>
        <taxon>Camelineae</taxon>
        <taxon>Capsella</taxon>
    </lineage>
</organism>
<dbReference type="GO" id="GO:0046910">
    <property type="term" value="F:pectinesterase inhibitor activity"/>
    <property type="evidence" value="ECO:0007669"/>
    <property type="project" value="InterPro"/>
</dbReference>
<evidence type="ECO:0000313" key="6">
    <source>
        <dbReference type="EMBL" id="EOA39180.1"/>
    </source>
</evidence>
<dbReference type="CDD" id="cd15797">
    <property type="entry name" value="PMEI"/>
    <property type="match status" value="1"/>
</dbReference>
<dbReference type="NCBIfam" id="TIGR01614">
    <property type="entry name" value="PME_inhib"/>
    <property type="match status" value="1"/>
</dbReference>
<comment type="similarity">
    <text evidence="3">Belongs to the PMEI family.</text>
</comment>
<reference evidence="7" key="1">
    <citation type="journal article" date="2013" name="Nat. Genet.">
        <title>The Capsella rubella genome and the genomic consequences of rapid mating system evolution.</title>
        <authorList>
            <person name="Slotte T."/>
            <person name="Hazzouri K.M."/>
            <person name="Agren J.A."/>
            <person name="Koenig D."/>
            <person name="Maumus F."/>
            <person name="Guo Y.L."/>
            <person name="Steige K."/>
            <person name="Platts A.E."/>
            <person name="Escobar J.S."/>
            <person name="Newman L.K."/>
            <person name="Wang W."/>
            <person name="Mandakova T."/>
            <person name="Vello E."/>
            <person name="Smith L.M."/>
            <person name="Henz S.R."/>
            <person name="Steffen J."/>
            <person name="Takuno S."/>
            <person name="Brandvain Y."/>
            <person name="Coop G."/>
            <person name="Andolfatto P."/>
            <person name="Hu T.T."/>
            <person name="Blanchette M."/>
            <person name="Clark R.M."/>
            <person name="Quesneville H."/>
            <person name="Nordborg M."/>
            <person name="Gaut B.S."/>
            <person name="Lysak M.A."/>
            <person name="Jenkins J."/>
            <person name="Grimwood J."/>
            <person name="Chapman J."/>
            <person name="Prochnik S."/>
            <person name="Shu S."/>
            <person name="Rokhsar D."/>
            <person name="Schmutz J."/>
            <person name="Weigel D."/>
            <person name="Wright S.I."/>
        </authorList>
    </citation>
    <scope>NUCLEOTIDE SEQUENCE [LARGE SCALE GENOMIC DNA]</scope>
    <source>
        <strain evidence="7">cv. Monte Gargano</strain>
    </source>
</reference>
<dbReference type="SUPFAM" id="SSF101148">
    <property type="entry name" value="Plant invertase/pectin methylesterase inhibitor"/>
    <property type="match status" value="1"/>
</dbReference>
<accession>R0IKU7</accession>
<dbReference type="InterPro" id="IPR052421">
    <property type="entry name" value="PCW_Enzyme_Inhibitor"/>
</dbReference>
<evidence type="ECO:0000256" key="3">
    <source>
        <dbReference type="ARBA" id="ARBA00038471"/>
    </source>
</evidence>
<name>R0IKU7_9BRAS</name>
<dbReference type="SMART" id="SM00856">
    <property type="entry name" value="PMEI"/>
    <property type="match status" value="1"/>
</dbReference>
<protein>
    <recommendedName>
        <fullName evidence="5">Pectinesterase inhibitor domain-containing protein</fullName>
    </recommendedName>
</protein>
<dbReference type="InterPro" id="IPR006501">
    <property type="entry name" value="Pectinesterase_inhib_dom"/>
</dbReference>
<dbReference type="PANTHER" id="PTHR36710">
    <property type="entry name" value="PECTINESTERASE INHIBITOR-LIKE"/>
    <property type="match status" value="1"/>
</dbReference>
<dbReference type="AlphaFoldDB" id="R0IKU7"/>
<keyword evidence="1 4" id="KW-0732">Signal</keyword>
<dbReference type="InterPro" id="IPR035513">
    <property type="entry name" value="Invertase/methylesterase_inhib"/>
</dbReference>
<feature type="domain" description="Pectinesterase inhibitor" evidence="5">
    <location>
        <begin position="33"/>
        <end position="178"/>
    </location>
</feature>
<feature type="chain" id="PRO_5004343607" description="Pectinesterase inhibitor domain-containing protein" evidence="4">
    <location>
        <begin position="28"/>
        <end position="191"/>
    </location>
</feature>
<evidence type="ECO:0000259" key="5">
    <source>
        <dbReference type="SMART" id="SM00856"/>
    </source>
</evidence>
<feature type="signal peptide" evidence="4">
    <location>
        <begin position="1"/>
        <end position="27"/>
    </location>
</feature>